<gene>
    <name evidence="2" type="ORF">SAMN05216275_105359</name>
</gene>
<dbReference type="PANTHER" id="PTHR33164">
    <property type="entry name" value="TRANSCRIPTIONAL REGULATOR, MARR FAMILY"/>
    <property type="match status" value="1"/>
</dbReference>
<sequence>MSVKPQDDQPNELATRIIVSITDLAGALGRLNDLIAQQLGIAQTDLLCLHVLNRAGASTAGALSSQLGRTTGAVTHMIDRLEKAGYVRRKPDPHDRRRVLVEASAPGLERIASFYNGIDARSRRLMATFSDDQLTAIHTFLAGSYESAAEECDRLIR</sequence>
<evidence type="ECO:0000313" key="3">
    <source>
        <dbReference type="Proteomes" id="UP000199111"/>
    </source>
</evidence>
<dbReference type="InterPro" id="IPR036390">
    <property type="entry name" value="WH_DNA-bd_sf"/>
</dbReference>
<dbReference type="GO" id="GO:0003677">
    <property type="term" value="F:DNA binding"/>
    <property type="evidence" value="ECO:0007669"/>
    <property type="project" value="UniProtKB-KW"/>
</dbReference>
<proteinExistence type="predicted"/>
<dbReference type="InterPro" id="IPR036388">
    <property type="entry name" value="WH-like_DNA-bd_sf"/>
</dbReference>
<dbReference type="PROSITE" id="PS50995">
    <property type="entry name" value="HTH_MARR_2"/>
    <property type="match status" value="1"/>
</dbReference>
<dbReference type="GO" id="GO:0006950">
    <property type="term" value="P:response to stress"/>
    <property type="evidence" value="ECO:0007669"/>
    <property type="project" value="TreeGrafter"/>
</dbReference>
<dbReference type="SUPFAM" id="SSF46785">
    <property type="entry name" value="Winged helix' DNA-binding domain"/>
    <property type="match status" value="1"/>
</dbReference>
<organism evidence="2 3">
    <name type="scientific">Streptosporangium canum</name>
    <dbReference type="NCBI Taxonomy" id="324952"/>
    <lineage>
        <taxon>Bacteria</taxon>
        <taxon>Bacillati</taxon>
        <taxon>Actinomycetota</taxon>
        <taxon>Actinomycetes</taxon>
        <taxon>Streptosporangiales</taxon>
        <taxon>Streptosporangiaceae</taxon>
        <taxon>Streptosporangium</taxon>
    </lineage>
</organism>
<protein>
    <submittedName>
        <fullName evidence="2">DNA-binding transcriptional regulator, MarR family</fullName>
    </submittedName>
</protein>
<dbReference type="GO" id="GO:0003700">
    <property type="term" value="F:DNA-binding transcription factor activity"/>
    <property type="evidence" value="ECO:0007669"/>
    <property type="project" value="InterPro"/>
</dbReference>
<reference evidence="3" key="1">
    <citation type="submission" date="2016-10" db="EMBL/GenBank/DDBJ databases">
        <authorList>
            <person name="Varghese N."/>
            <person name="Submissions S."/>
        </authorList>
    </citation>
    <scope>NUCLEOTIDE SEQUENCE [LARGE SCALE GENOMIC DNA]</scope>
    <source>
        <strain evidence="3">CGMCC 4.2126</strain>
    </source>
</reference>
<dbReference type="RefSeq" id="WP_093886782.1">
    <property type="nucleotide sequence ID" value="NZ_FOQY01000005.1"/>
</dbReference>
<keyword evidence="3" id="KW-1185">Reference proteome</keyword>
<dbReference type="Gene3D" id="1.10.10.10">
    <property type="entry name" value="Winged helix-like DNA-binding domain superfamily/Winged helix DNA-binding domain"/>
    <property type="match status" value="1"/>
</dbReference>
<dbReference type="InterPro" id="IPR039422">
    <property type="entry name" value="MarR/SlyA-like"/>
</dbReference>
<dbReference type="Pfam" id="PF01047">
    <property type="entry name" value="MarR"/>
    <property type="match status" value="1"/>
</dbReference>
<dbReference type="InterPro" id="IPR000835">
    <property type="entry name" value="HTH_MarR-typ"/>
</dbReference>
<dbReference type="SMART" id="SM00347">
    <property type="entry name" value="HTH_MARR"/>
    <property type="match status" value="1"/>
</dbReference>
<accession>A0A1I3M4C8</accession>
<dbReference type="AlphaFoldDB" id="A0A1I3M4C8"/>
<dbReference type="GeneID" id="96297879"/>
<evidence type="ECO:0000313" key="2">
    <source>
        <dbReference type="EMBL" id="SFI91595.1"/>
    </source>
</evidence>
<feature type="domain" description="HTH marR-type" evidence="1">
    <location>
        <begin position="14"/>
        <end position="146"/>
    </location>
</feature>
<evidence type="ECO:0000259" key="1">
    <source>
        <dbReference type="PROSITE" id="PS50995"/>
    </source>
</evidence>
<dbReference type="PANTHER" id="PTHR33164:SF106">
    <property type="entry name" value="TRANSCRIPTIONAL REGULATORY PROTEIN"/>
    <property type="match status" value="1"/>
</dbReference>
<name>A0A1I3M4C8_9ACTN</name>
<dbReference type="Proteomes" id="UP000199111">
    <property type="component" value="Unassembled WGS sequence"/>
</dbReference>
<keyword evidence="2" id="KW-0238">DNA-binding</keyword>
<dbReference type="EMBL" id="FOQY01000005">
    <property type="protein sequence ID" value="SFI91595.1"/>
    <property type="molecule type" value="Genomic_DNA"/>
</dbReference>